<gene>
    <name evidence="1" type="ORF">ACI1P1_21775</name>
</gene>
<accession>A0ACC7P3Q8</accession>
<comment type="caution">
    <text evidence="1">The sequence shown here is derived from an EMBL/GenBank/DDBJ whole genome shotgun (WGS) entry which is preliminary data.</text>
</comment>
<evidence type="ECO:0000313" key="1">
    <source>
        <dbReference type="EMBL" id="MFM9330925.1"/>
    </source>
</evidence>
<organism evidence="1 2">
    <name type="scientific">Paenibacillus mesotrionivorans</name>
    <dbReference type="NCBI Taxonomy" id="3160968"/>
    <lineage>
        <taxon>Bacteria</taxon>
        <taxon>Bacillati</taxon>
        <taxon>Bacillota</taxon>
        <taxon>Bacilli</taxon>
        <taxon>Bacillales</taxon>
        <taxon>Paenibacillaceae</taxon>
        <taxon>Paenibacillus</taxon>
    </lineage>
</organism>
<evidence type="ECO:0000313" key="2">
    <source>
        <dbReference type="Proteomes" id="UP001631969"/>
    </source>
</evidence>
<name>A0ACC7P3Q8_9BACL</name>
<dbReference type="EMBL" id="JBJURJ010000015">
    <property type="protein sequence ID" value="MFM9330925.1"/>
    <property type="molecule type" value="Genomic_DNA"/>
</dbReference>
<reference evidence="1" key="1">
    <citation type="submission" date="2024-12" db="EMBL/GenBank/DDBJ databases">
        <authorList>
            <person name="Wu N."/>
        </authorList>
    </citation>
    <scope>NUCLEOTIDE SEQUENCE</scope>
    <source>
        <strain evidence="1">P15</strain>
    </source>
</reference>
<sequence length="292" mass="32082">MEHRSLSGRLFEAVNLFLLGLIALITILPFVNVVAVSFATPEEYLKSTFMLFPTKFSLEAYKFIFSTSTVSRSLIVTVGITLVGTMVSMVFTSCMAYGLARRDLGGRRVLMFLVVFTILFNGGMIPSFMIVKQLGLINSYGALIIPSAVSAFNLIIMRNFFMGLPDGLEESAKIDGCNDIGILFRIVLPLSKAVLASVGLFYAVGYWNTFMQAVLFIDDYDKWPIQVLLRQIVIMAAGLSTNTEAMSPDYVPPPEQTIKMAVIVVATVPVLLVYPFLQKHFAKGALLGSIKG</sequence>
<proteinExistence type="predicted"/>
<protein>
    <submittedName>
        <fullName evidence="1">Carbohydrate ABC transporter permease</fullName>
    </submittedName>
</protein>
<dbReference type="Proteomes" id="UP001631969">
    <property type="component" value="Unassembled WGS sequence"/>
</dbReference>
<keyword evidence="2" id="KW-1185">Reference proteome</keyword>